<dbReference type="EMBL" id="JADNYJ010000079">
    <property type="protein sequence ID" value="KAF8889517.1"/>
    <property type="molecule type" value="Genomic_DNA"/>
</dbReference>
<keyword evidence="2" id="KW-1185">Reference proteome</keyword>
<proteinExistence type="predicted"/>
<evidence type="ECO:0000313" key="2">
    <source>
        <dbReference type="Proteomes" id="UP000724874"/>
    </source>
</evidence>
<feature type="non-terminal residue" evidence="1">
    <location>
        <position position="81"/>
    </location>
</feature>
<protein>
    <submittedName>
        <fullName evidence="1">Uncharacterized protein</fullName>
    </submittedName>
</protein>
<dbReference type="Proteomes" id="UP000724874">
    <property type="component" value="Unassembled WGS sequence"/>
</dbReference>
<dbReference type="AlphaFoldDB" id="A0A9P5NJ10"/>
<name>A0A9P5NJ10_GYMJU</name>
<gene>
    <name evidence="1" type="ORF">CPB84DRAFT_1785409</name>
</gene>
<accession>A0A9P5NJ10</accession>
<evidence type="ECO:0000313" key="1">
    <source>
        <dbReference type="EMBL" id="KAF8889517.1"/>
    </source>
</evidence>
<reference evidence="1" key="1">
    <citation type="submission" date="2020-11" db="EMBL/GenBank/DDBJ databases">
        <authorList>
            <consortium name="DOE Joint Genome Institute"/>
            <person name="Ahrendt S."/>
            <person name="Riley R."/>
            <person name="Andreopoulos W."/>
            <person name="LaButti K."/>
            <person name="Pangilinan J."/>
            <person name="Ruiz-duenas F.J."/>
            <person name="Barrasa J.M."/>
            <person name="Sanchez-Garcia M."/>
            <person name="Camarero S."/>
            <person name="Miyauchi S."/>
            <person name="Serrano A."/>
            <person name="Linde D."/>
            <person name="Babiker R."/>
            <person name="Drula E."/>
            <person name="Ayuso-Fernandez I."/>
            <person name="Pacheco R."/>
            <person name="Padilla G."/>
            <person name="Ferreira P."/>
            <person name="Barriuso J."/>
            <person name="Kellner H."/>
            <person name="Castanera R."/>
            <person name="Alfaro M."/>
            <person name="Ramirez L."/>
            <person name="Pisabarro A.G."/>
            <person name="Kuo A."/>
            <person name="Tritt A."/>
            <person name="Lipzen A."/>
            <person name="He G."/>
            <person name="Yan M."/>
            <person name="Ng V."/>
            <person name="Cullen D."/>
            <person name="Martin F."/>
            <person name="Rosso M.-N."/>
            <person name="Henrissat B."/>
            <person name="Hibbett D."/>
            <person name="Martinez A.T."/>
            <person name="Grigoriev I.V."/>
        </authorList>
    </citation>
    <scope>NUCLEOTIDE SEQUENCE</scope>
    <source>
        <strain evidence="1">AH 44721</strain>
    </source>
</reference>
<sequence length="81" mass="8928">APPFRYRTEVSLAKMKLSIVPLSISLFFVSVAYALPERRTFISGPISAPCRHSIFDLQSLLNTRLTRHANPAGSSTVRVGL</sequence>
<comment type="caution">
    <text evidence="1">The sequence shown here is derived from an EMBL/GenBank/DDBJ whole genome shotgun (WGS) entry which is preliminary data.</text>
</comment>
<organism evidence="1 2">
    <name type="scientific">Gymnopilus junonius</name>
    <name type="common">Spectacular rustgill mushroom</name>
    <name type="synonym">Gymnopilus spectabilis subsp. junonius</name>
    <dbReference type="NCBI Taxonomy" id="109634"/>
    <lineage>
        <taxon>Eukaryota</taxon>
        <taxon>Fungi</taxon>
        <taxon>Dikarya</taxon>
        <taxon>Basidiomycota</taxon>
        <taxon>Agaricomycotina</taxon>
        <taxon>Agaricomycetes</taxon>
        <taxon>Agaricomycetidae</taxon>
        <taxon>Agaricales</taxon>
        <taxon>Agaricineae</taxon>
        <taxon>Hymenogastraceae</taxon>
        <taxon>Gymnopilus</taxon>
    </lineage>
</organism>